<evidence type="ECO:0000313" key="2">
    <source>
        <dbReference type="EMBL" id="CAL8133619.1"/>
    </source>
</evidence>
<dbReference type="Proteomes" id="UP001642540">
    <property type="component" value="Unassembled WGS sequence"/>
</dbReference>
<evidence type="ECO:0000313" key="3">
    <source>
        <dbReference type="Proteomes" id="UP001642540"/>
    </source>
</evidence>
<dbReference type="Pfam" id="PF00106">
    <property type="entry name" value="adh_short"/>
    <property type="match status" value="1"/>
</dbReference>
<reference evidence="2 3" key="1">
    <citation type="submission" date="2024-08" db="EMBL/GenBank/DDBJ databases">
        <authorList>
            <person name="Cucini C."/>
            <person name="Frati F."/>
        </authorList>
    </citation>
    <scope>NUCLEOTIDE SEQUENCE [LARGE SCALE GENOMIC DNA]</scope>
</reference>
<sequence>MHVIIGCRKPSAGELLIQKLREEGVTSGTAEVLPLDLNSFHSVREFSQCILNKNVPIHYLFNNAGVMFLPFELTTDGYDAQFQTNYLSHFFLTNLILPALNQGGQPDRPSRVINVSSAAQYGGQLDFNNIDMKYEYSPHLAYMSSKLMQVVSTVDLNRRFQEKKINVRVYALHPGVVRTDLYQHVCWVNFFGRLLNVMFKTPEQGADGIMYVALSQEVNPDGGTFYANCLQKAANPLAFNREVQDRLYNMSRELCQLSSSESHAGKSFSEDVKLELK</sequence>
<proteinExistence type="predicted"/>
<organism evidence="2 3">
    <name type="scientific">Orchesella dallaii</name>
    <dbReference type="NCBI Taxonomy" id="48710"/>
    <lineage>
        <taxon>Eukaryota</taxon>
        <taxon>Metazoa</taxon>
        <taxon>Ecdysozoa</taxon>
        <taxon>Arthropoda</taxon>
        <taxon>Hexapoda</taxon>
        <taxon>Collembola</taxon>
        <taxon>Entomobryomorpha</taxon>
        <taxon>Entomobryoidea</taxon>
        <taxon>Orchesellidae</taxon>
        <taxon>Orchesellinae</taxon>
        <taxon>Orchesella</taxon>
    </lineage>
</organism>
<dbReference type="Gene3D" id="3.40.50.720">
    <property type="entry name" value="NAD(P)-binding Rossmann-like Domain"/>
    <property type="match status" value="1"/>
</dbReference>
<dbReference type="PANTHER" id="PTHR43157:SF31">
    <property type="entry name" value="PHOSPHATIDYLINOSITOL-GLYCAN BIOSYNTHESIS CLASS F PROTEIN"/>
    <property type="match status" value="1"/>
</dbReference>
<dbReference type="EMBL" id="CAXLJM020000101">
    <property type="protein sequence ID" value="CAL8133619.1"/>
    <property type="molecule type" value="Genomic_DNA"/>
</dbReference>
<gene>
    <name evidence="2" type="ORF">ODALV1_LOCUS25148</name>
</gene>
<accession>A0ABP1RRB8</accession>
<comment type="caution">
    <text evidence="2">The sequence shown here is derived from an EMBL/GenBank/DDBJ whole genome shotgun (WGS) entry which is preliminary data.</text>
</comment>
<protein>
    <recommendedName>
        <fullName evidence="4">Dehydrogenase/reductase SDR family member on chromosome X</fullName>
    </recommendedName>
</protein>
<dbReference type="InterPro" id="IPR036291">
    <property type="entry name" value="NAD(P)-bd_dom_sf"/>
</dbReference>
<keyword evidence="1" id="KW-0560">Oxidoreductase</keyword>
<dbReference type="InterPro" id="IPR002347">
    <property type="entry name" value="SDR_fam"/>
</dbReference>
<evidence type="ECO:0000256" key="1">
    <source>
        <dbReference type="ARBA" id="ARBA00023002"/>
    </source>
</evidence>
<keyword evidence="3" id="KW-1185">Reference proteome</keyword>
<dbReference type="SUPFAM" id="SSF51735">
    <property type="entry name" value="NAD(P)-binding Rossmann-fold domains"/>
    <property type="match status" value="1"/>
</dbReference>
<evidence type="ECO:0008006" key="4">
    <source>
        <dbReference type="Google" id="ProtNLM"/>
    </source>
</evidence>
<name>A0ABP1RRB8_9HEXA</name>
<dbReference type="PANTHER" id="PTHR43157">
    <property type="entry name" value="PHOSPHATIDYLINOSITOL-GLYCAN BIOSYNTHESIS CLASS F PROTEIN-RELATED"/>
    <property type="match status" value="1"/>
</dbReference>